<feature type="transmembrane region" description="Helical" evidence="1">
    <location>
        <begin position="174"/>
        <end position="195"/>
    </location>
</feature>
<dbReference type="InterPro" id="IPR007038">
    <property type="entry name" value="HupE_UreJ"/>
</dbReference>
<organism evidence="2 3">
    <name type="scientific">Phormidesmis priestleyi Ana</name>
    <dbReference type="NCBI Taxonomy" id="1666911"/>
    <lineage>
        <taxon>Bacteria</taxon>
        <taxon>Bacillati</taxon>
        <taxon>Cyanobacteriota</taxon>
        <taxon>Cyanophyceae</taxon>
        <taxon>Leptolyngbyales</taxon>
        <taxon>Leptolyngbyaceae</taxon>
        <taxon>Phormidesmis</taxon>
    </lineage>
</organism>
<gene>
    <name evidence="2" type="primary">ureJ</name>
    <name evidence="2" type="ORF">HLUCCA11_06415</name>
</gene>
<keyword evidence="1" id="KW-1133">Transmembrane helix</keyword>
<protein>
    <submittedName>
        <fullName evidence="2">Urease accessory protein</fullName>
    </submittedName>
</protein>
<evidence type="ECO:0000256" key="1">
    <source>
        <dbReference type="SAM" id="Phobius"/>
    </source>
</evidence>
<proteinExistence type="predicted"/>
<dbReference type="AlphaFoldDB" id="A0A0P8BR72"/>
<comment type="caution">
    <text evidence="2">The sequence shown here is derived from an EMBL/GenBank/DDBJ whole genome shotgun (WGS) entry which is preliminary data.</text>
</comment>
<name>A0A0P8BR72_9CYAN</name>
<dbReference type="Proteomes" id="UP000050465">
    <property type="component" value="Unassembled WGS sequence"/>
</dbReference>
<dbReference type="STRING" id="1666911.HLUCCA11_06415"/>
<keyword evidence="1" id="KW-0812">Transmembrane</keyword>
<keyword evidence="1" id="KW-0472">Membrane</keyword>
<evidence type="ECO:0000313" key="2">
    <source>
        <dbReference type="EMBL" id="KPQ36493.1"/>
    </source>
</evidence>
<dbReference type="Pfam" id="PF04955">
    <property type="entry name" value="HupE_UreJ"/>
    <property type="match status" value="1"/>
</dbReference>
<feature type="transmembrane region" description="Helical" evidence="1">
    <location>
        <begin position="68"/>
        <end position="88"/>
    </location>
</feature>
<reference evidence="2 3" key="1">
    <citation type="submission" date="2015-09" db="EMBL/GenBank/DDBJ databases">
        <title>Identification and resolution of microdiversity through metagenomic sequencing of parallel consortia.</title>
        <authorList>
            <person name="Nelson W.C."/>
            <person name="Romine M.F."/>
            <person name="Lindemann S.R."/>
        </authorList>
    </citation>
    <scope>NUCLEOTIDE SEQUENCE [LARGE SCALE GENOMIC DNA]</scope>
    <source>
        <strain evidence="2">Ana</strain>
    </source>
</reference>
<dbReference type="PATRIC" id="fig|1666911.3.peg.5217"/>
<feature type="transmembrane region" description="Helical" evidence="1">
    <location>
        <begin position="95"/>
        <end position="114"/>
    </location>
</feature>
<dbReference type="EMBL" id="LJZR01000006">
    <property type="protein sequence ID" value="KPQ36493.1"/>
    <property type="molecule type" value="Genomic_DNA"/>
</dbReference>
<feature type="transmembrane region" description="Helical" evidence="1">
    <location>
        <begin position="144"/>
        <end position="162"/>
    </location>
</feature>
<feature type="transmembrane region" description="Helical" evidence="1">
    <location>
        <begin position="21"/>
        <end position="48"/>
    </location>
</feature>
<evidence type="ECO:0000313" key="3">
    <source>
        <dbReference type="Proteomes" id="UP000050465"/>
    </source>
</evidence>
<accession>A0A0P8BR72</accession>
<feature type="transmembrane region" description="Helical" evidence="1">
    <location>
        <begin position="120"/>
        <end position="137"/>
    </location>
</feature>
<sequence length="254" mass="25793">MTVTMFKKIGLKKIGFKKIGLKKIGIVAVSAIITTVIAVVMIAAPAMAHHPFGGQAPDNVFAGLLSGVGHPVLGFDHLAFVIAIGLLAAVLNRGITVLLAFLLAAVAGTGLHLAAVTLPASEWVISASVLLFGLLLVTRQRLSTPAVVALVALAGMFHGYAYGEAIVGAEPTPLVAYLIGLTGVQGAIAGAAYWVSKRALVGDLAQQPQPHGDGMTSNITSDMTSNITSGIASIRQAGFAICGAGAVLLGNLLV</sequence>